<dbReference type="Proteomes" id="UP000663873">
    <property type="component" value="Unassembled WGS sequence"/>
</dbReference>
<gene>
    <name evidence="2" type="ORF">UJA718_LOCUS7054</name>
</gene>
<keyword evidence="1" id="KW-0472">Membrane</keyword>
<keyword evidence="1" id="KW-1133">Transmembrane helix</keyword>
<reference evidence="2" key="1">
    <citation type="submission" date="2021-02" db="EMBL/GenBank/DDBJ databases">
        <authorList>
            <person name="Nowell W R."/>
        </authorList>
    </citation>
    <scope>NUCLEOTIDE SEQUENCE</scope>
</reference>
<evidence type="ECO:0000256" key="1">
    <source>
        <dbReference type="SAM" id="Phobius"/>
    </source>
</evidence>
<dbReference type="EMBL" id="CAJOBP010000688">
    <property type="protein sequence ID" value="CAF4209527.1"/>
    <property type="molecule type" value="Genomic_DNA"/>
</dbReference>
<comment type="caution">
    <text evidence="2">The sequence shown here is derived from an EMBL/GenBank/DDBJ whole genome shotgun (WGS) entry which is preliminary data.</text>
</comment>
<dbReference type="AlphaFoldDB" id="A0A820C7N0"/>
<accession>A0A820C7N0</accession>
<feature type="transmembrane region" description="Helical" evidence="1">
    <location>
        <begin position="54"/>
        <end position="75"/>
    </location>
</feature>
<evidence type="ECO:0000313" key="3">
    <source>
        <dbReference type="Proteomes" id="UP000663873"/>
    </source>
</evidence>
<feature type="transmembrane region" description="Helical" evidence="1">
    <location>
        <begin position="20"/>
        <end position="48"/>
    </location>
</feature>
<name>A0A820C7N0_9BILA</name>
<evidence type="ECO:0000313" key="2">
    <source>
        <dbReference type="EMBL" id="CAF4209527.1"/>
    </source>
</evidence>
<protein>
    <submittedName>
        <fullName evidence="2">Uncharacterized protein</fullName>
    </submittedName>
</protein>
<organism evidence="2 3">
    <name type="scientific">Rotaria socialis</name>
    <dbReference type="NCBI Taxonomy" id="392032"/>
    <lineage>
        <taxon>Eukaryota</taxon>
        <taxon>Metazoa</taxon>
        <taxon>Spiralia</taxon>
        <taxon>Gnathifera</taxon>
        <taxon>Rotifera</taxon>
        <taxon>Eurotatoria</taxon>
        <taxon>Bdelloidea</taxon>
        <taxon>Philodinida</taxon>
        <taxon>Philodinidae</taxon>
        <taxon>Rotaria</taxon>
    </lineage>
</organism>
<keyword evidence="1" id="KW-0812">Transmembrane</keyword>
<proteinExistence type="predicted"/>
<keyword evidence="3" id="KW-1185">Reference proteome</keyword>
<sequence>MTLSNLNKPSPIIERRSTFVVVIVILVYILLILTTTVLFTSSVIQGFILCQIGIVDWLLIIVIGIVVNTSILALSRWSMWYNIDKMSQIRLAISTFDSYSKLVEWEYNVDEWNSILLWESTFRLTRSMSGAFSSIMNFTIEQFLKRAGKLSVLAEIENQKEEDTADDEDNLSSVSASGKTHFHGMRTACWLLTDEKASLSADRVKRVQQGNYYMEYIYRNQRLIFPVVWRCYGRWRRFKQFITCSCTRGRIVFYKTGILIDELFVVILRPNGLIFSQAELVDINEQTMLRLHFLAVQKEKQNSPMHAPCHVDILVPRVIQESKKRLELVVEYLNHILSKTSADDDEISNKVLKHRGKISRIIEV</sequence>